<reference evidence="5 6" key="1">
    <citation type="submission" date="2020-08" db="EMBL/GenBank/DDBJ databases">
        <title>A novel species.</title>
        <authorList>
            <person name="Gao J."/>
        </authorList>
    </citation>
    <scope>NUCLEOTIDE SEQUENCE [LARGE SCALE GENOMIC DNA]</scope>
    <source>
        <strain evidence="5 6">CRXT-G-22</strain>
    </source>
</reference>
<dbReference type="InterPro" id="IPR010982">
    <property type="entry name" value="Lambda_DNA-bd_dom_sf"/>
</dbReference>
<sequence length="335" mass="35494">MTTIQDVAKAAGVSAMTVSNVINGHPNVRRTTREKVLEAMARLDYRVNVAARNLRKGRTGTIGLAVPEVNSPYYSRLAAGVIAAAARRGLRVGIEQTGATRESELDALSLSRNRLYDGLLLSAVGLGQTDAERLAPDQPVVVLGDRITGGPVDHVGMPNLEASRAAVTHLVERGCRRIALVCGAVDEVDTSSLRLAGYRQALTDAGLPHDPELVREVSRFTLAEGARCARDMVTSGLDPDGVFCVTDTLATGVLRGLADTGVPVPGRVKVIGFDNIAESAYLVPSLSSVDPDHDAMAEHAVALLAARIDQDEPPPRYEEFVSGFTLVIRESTGGP</sequence>
<dbReference type="PROSITE" id="PS50932">
    <property type="entry name" value="HTH_LACI_2"/>
    <property type="match status" value="1"/>
</dbReference>
<dbReference type="Gene3D" id="1.10.260.40">
    <property type="entry name" value="lambda repressor-like DNA-binding domains"/>
    <property type="match status" value="1"/>
</dbReference>
<evidence type="ECO:0000256" key="2">
    <source>
        <dbReference type="ARBA" id="ARBA00023125"/>
    </source>
</evidence>
<dbReference type="InterPro" id="IPR028082">
    <property type="entry name" value="Peripla_BP_I"/>
</dbReference>
<proteinExistence type="predicted"/>
<keyword evidence="6" id="KW-1185">Reference proteome</keyword>
<dbReference type="GO" id="GO:0003700">
    <property type="term" value="F:DNA-binding transcription factor activity"/>
    <property type="evidence" value="ECO:0007669"/>
    <property type="project" value="TreeGrafter"/>
</dbReference>
<dbReference type="InterPro" id="IPR046335">
    <property type="entry name" value="LacI/GalR-like_sensor"/>
</dbReference>
<dbReference type="SMART" id="SM00354">
    <property type="entry name" value="HTH_LACI"/>
    <property type="match status" value="1"/>
</dbReference>
<dbReference type="Pfam" id="PF00356">
    <property type="entry name" value="LacI"/>
    <property type="match status" value="1"/>
</dbReference>
<dbReference type="GO" id="GO:0000976">
    <property type="term" value="F:transcription cis-regulatory region binding"/>
    <property type="evidence" value="ECO:0007669"/>
    <property type="project" value="TreeGrafter"/>
</dbReference>
<dbReference type="SUPFAM" id="SSF53822">
    <property type="entry name" value="Periplasmic binding protein-like I"/>
    <property type="match status" value="1"/>
</dbReference>
<dbReference type="KEGG" id="sroi:IAG44_42455"/>
<dbReference type="CDD" id="cd01392">
    <property type="entry name" value="HTH_LacI"/>
    <property type="match status" value="1"/>
</dbReference>
<dbReference type="PANTHER" id="PTHR30146">
    <property type="entry name" value="LACI-RELATED TRANSCRIPTIONAL REPRESSOR"/>
    <property type="match status" value="1"/>
</dbReference>
<dbReference type="PANTHER" id="PTHR30146:SF109">
    <property type="entry name" value="HTH-TYPE TRANSCRIPTIONAL REGULATOR GALS"/>
    <property type="match status" value="1"/>
</dbReference>
<keyword evidence="2 5" id="KW-0238">DNA-binding</keyword>
<evidence type="ECO:0000256" key="3">
    <source>
        <dbReference type="ARBA" id="ARBA00023163"/>
    </source>
</evidence>
<evidence type="ECO:0000313" key="6">
    <source>
        <dbReference type="Proteomes" id="UP000516052"/>
    </source>
</evidence>
<dbReference type="EMBL" id="CP060828">
    <property type="protein sequence ID" value="QNP75416.1"/>
    <property type="molecule type" value="Genomic_DNA"/>
</dbReference>
<protein>
    <submittedName>
        <fullName evidence="5">LacI family DNA-binding transcriptional regulator</fullName>
    </submittedName>
</protein>
<dbReference type="SUPFAM" id="SSF47413">
    <property type="entry name" value="lambda repressor-like DNA-binding domains"/>
    <property type="match status" value="1"/>
</dbReference>
<organism evidence="5 6">
    <name type="scientific">Streptomyces roseirectus</name>
    <dbReference type="NCBI Taxonomy" id="2768066"/>
    <lineage>
        <taxon>Bacteria</taxon>
        <taxon>Bacillati</taxon>
        <taxon>Actinomycetota</taxon>
        <taxon>Actinomycetes</taxon>
        <taxon>Kitasatosporales</taxon>
        <taxon>Streptomycetaceae</taxon>
        <taxon>Streptomyces</taxon>
    </lineage>
</organism>
<evidence type="ECO:0000259" key="4">
    <source>
        <dbReference type="PROSITE" id="PS50932"/>
    </source>
</evidence>
<evidence type="ECO:0000256" key="1">
    <source>
        <dbReference type="ARBA" id="ARBA00023015"/>
    </source>
</evidence>
<dbReference type="Pfam" id="PF13377">
    <property type="entry name" value="Peripla_BP_3"/>
    <property type="match status" value="1"/>
</dbReference>
<name>A0A7H0IRK0_9ACTN</name>
<gene>
    <name evidence="5" type="ORF">IAG44_42455</name>
</gene>
<dbReference type="PROSITE" id="PS00356">
    <property type="entry name" value="HTH_LACI_1"/>
    <property type="match status" value="1"/>
</dbReference>
<evidence type="ECO:0000313" key="5">
    <source>
        <dbReference type="EMBL" id="QNP75416.1"/>
    </source>
</evidence>
<accession>A0A7H0IRK0</accession>
<dbReference type="PRINTS" id="PR00036">
    <property type="entry name" value="HTHLACI"/>
</dbReference>
<keyword evidence="3" id="KW-0804">Transcription</keyword>
<dbReference type="AlphaFoldDB" id="A0A7H0IRK0"/>
<dbReference type="InterPro" id="IPR000843">
    <property type="entry name" value="HTH_LacI"/>
</dbReference>
<dbReference type="Gene3D" id="3.40.50.2300">
    <property type="match status" value="2"/>
</dbReference>
<keyword evidence="1" id="KW-0805">Transcription regulation</keyword>
<feature type="domain" description="HTH lacI-type" evidence="4">
    <location>
        <begin position="2"/>
        <end position="56"/>
    </location>
</feature>
<dbReference type="CDD" id="cd06267">
    <property type="entry name" value="PBP1_LacI_sugar_binding-like"/>
    <property type="match status" value="1"/>
</dbReference>
<dbReference type="Proteomes" id="UP000516052">
    <property type="component" value="Chromosome"/>
</dbReference>